<reference evidence="2 3" key="1">
    <citation type="submission" date="2016-10" db="EMBL/GenBank/DDBJ databases">
        <authorList>
            <person name="de Groot N.N."/>
        </authorList>
    </citation>
    <scope>NUCLEOTIDE SEQUENCE [LARGE SCALE GENOMIC DNA]</scope>
    <source>
        <strain evidence="2 3">CPCC 201259</strain>
    </source>
</reference>
<organism evidence="2 3">
    <name type="scientific">Saccharopolyspora antimicrobica</name>
    <dbReference type="NCBI Taxonomy" id="455193"/>
    <lineage>
        <taxon>Bacteria</taxon>
        <taxon>Bacillati</taxon>
        <taxon>Actinomycetota</taxon>
        <taxon>Actinomycetes</taxon>
        <taxon>Pseudonocardiales</taxon>
        <taxon>Pseudonocardiaceae</taxon>
        <taxon>Saccharopolyspora</taxon>
    </lineage>
</organism>
<dbReference type="Proteomes" id="UP000270697">
    <property type="component" value="Unassembled WGS sequence"/>
</dbReference>
<evidence type="ECO:0000313" key="4">
    <source>
        <dbReference type="Proteomes" id="UP000270697"/>
    </source>
</evidence>
<reference evidence="1 4" key="2">
    <citation type="submission" date="2018-10" db="EMBL/GenBank/DDBJ databases">
        <title>Sequencing the genomes of 1000 actinobacteria strains.</title>
        <authorList>
            <person name="Klenk H.-P."/>
        </authorList>
    </citation>
    <scope>NUCLEOTIDE SEQUENCE [LARGE SCALE GENOMIC DNA]</scope>
    <source>
        <strain evidence="1 4">DSM 45119</strain>
    </source>
</reference>
<evidence type="ECO:0000313" key="2">
    <source>
        <dbReference type="EMBL" id="SFN24902.1"/>
    </source>
</evidence>
<name>A0A1I4XGU0_9PSEU</name>
<accession>A0A1I4XGU0</accession>
<gene>
    <name evidence="1" type="ORF">ATL45_2815</name>
    <name evidence="2" type="ORF">SAMN05421805_103431</name>
</gene>
<evidence type="ECO:0000313" key="1">
    <source>
        <dbReference type="EMBL" id="RKT84499.1"/>
    </source>
</evidence>
<dbReference type="AlphaFoldDB" id="A0A1I4XGU0"/>
<protein>
    <submittedName>
        <fullName evidence="1 2">EndoU nuclease</fullName>
    </submittedName>
</protein>
<dbReference type="Proteomes" id="UP000199398">
    <property type="component" value="Unassembled WGS sequence"/>
</dbReference>
<dbReference type="STRING" id="455193.SAMN05421805_103431"/>
<proteinExistence type="predicted"/>
<keyword evidence="4" id="KW-1185">Reference proteome</keyword>
<dbReference type="EMBL" id="FOUP01000003">
    <property type="protein sequence ID" value="SFN24902.1"/>
    <property type="molecule type" value="Genomic_DNA"/>
</dbReference>
<evidence type="ECO:0000313" key="3">
    <source>
        <dbReference type="Proteomes" id="UP000199398"/>
    </source>
</evidence>
<sequence length="206" mass="23105">MFGIGDSIHFTFDEHRRQRISVPEPFLPLAAWLHTDVQPNLAALDGLIEQLRHCRQIERRLLGNGCSIDFVNDVVLLESLYRTWQRCVIPQSLFWPVLDGLRNFLIGTAAEPGLARPAGLPEPTRMTTEVPARNNQSPHLVDHTYFPVSWSEQEVAQAGDGAWASPELIYDQATGAWSGMWRGMELAGYYDVATGEALTYFPVLSP</sequence>
<dbReference type="EMBL" id="RBXX01000002">
    <property type="protein sequence ID" value="RKT84499.1"/>
    <property type="molecule type" value="Genomic_DNA"/>
</dbReference>